<feature type="coiled-coil region" evidence="1">
    <location>
        <begin position="876"/>
        <end position="903"/>
    </location>
</feature>
<feature type="transmembrane region" description="Helical" evidence="2">
    <location>
        <begin position="902"/>
        <end position="925"/>
    </location>
</feature>
<comment type="caution">
    <text evidence="3">The sequence shown here is derived from an EMBL/GenBank/DDBJ whole genome shotgun (WGS) entry which is preliminary data.</text>
</comment>
<keyword evidence="2" id="KW-0812">Transmembrane</keyword>
<evidence type="ECO:0000256" key="2">
    <source>
        <dbReference type="SAM" id="Phobius"/>
    </source>
</evidence>
<dbReference type="EMBL" id="QXFI01000009">
    <property type="protein sequence ID" value="RIV46721.1"/>
    <property type="molecule type" value="Genomic_DNA"/>
</dbReference>
<reference evidence="3 4" key="1">
    <citation type="submission" date="2018-08" db="EMBL/GenBank/DDBJ databases">
        <title>Proposal of Muricauda 72 sp.nov. and Muricauda NH166 sp.nov., isolated from seawater.</title>
        <authorList>
            <person name="Cheng H."/>
            <person name="Wu Y.-H."/>
            <person name="Guo L.-L."/>
            <person name="Xu X.-W."/>
        </authorList>
    </citation>
    <scope>NUCLEOTIDE SEQUENCE [LARGE SCALE GENOMIC DNA]</scope>
    <source>
        <strain evidence="3 4">72</strain>
    </source>
</reference>
<evidence type="ECO:0000256" key="1">
    <source>
        <dbReference type="SAM" id="Coils"/>
    </source>
</evidence>
<keyword evidence="1" id="KW-0175">Coiled coil</keyword>
<dbReference type="AlphaFoldDB" id="A0A3A1NNS7"/>
<evidence type="ECO:0000313" key="3">
    <source>
        <dbReference type="EMBL" id="RIV46721.1"/>
    </source>
</evidence>
<sequence>MASAGIALWPSLQSCKDKSPTIKTGTGNPPFNVWEEMIEALEKSPDHLIGRRKLLVASKDPEAMTEFVRDSFQIVPRTRDFLHDIDRHSLYGTVVALRCGLATPREKAEILKEMLTEAGFEARVISEQTEITLDQAKEIVFHPQLPPFAPPITDKKIREWQNKLGASPKNGSFAEIPNIEEDSNALADNLLGMLGEQYIKNDPINFRFDPASIPSVVYMENGEEKYAHVFDPNVPAGNLHPTNGDKKFRDGPALNSIKDEEVHITLKYANALDNWNRTLLVEGMWKASELIGNQIKIQFLNNMGFGEQATKSIYQISNFTPCLSLQDVNKDREYLEKHSFLGEPFTLEGERPLRDLELLKTLESDQTVNVQEISSLELKAEPKTFPKVRLTLTPKDQTGNIVEGLKAGNFKIIDNGQEVTGWLQQNMVAPRILLMYDTSLSMPEAYRKEGIKIFLENLKTAIYKQYPAALIILQETGSNIYTSHLKAAQSNNDLVLYATDGDNFDNYDPSFKQVYDLGPPTIYLSVKDDDYLLNKIKENIDINILPAKDQSKIIGEVQKYIQDINFAPYTLTYNSFDESENHEVIVEVRNTSIHSSGSYRFPEPNGNMVGNRIIGLYLEVKIGSKLPIKRVLAGWDYEVDRYENPSRQMAEEVHEMLLGGVIMAFEREGATLSLRFTEYLKTLMSNRKWYEAVQANDMSAAMEALQEGTHSSPPIMLNMMQPLSHSITEKSVTYPMGYRIGLLKIKPGLYVEKSLQSFDFLPTSNYVSITKDGLGAFEETTRKTAILALLENHTFNKSAYSELHGRNLSLNRETSNEERYSTKALGEDNSYFRQRIFAGSTLKFFDALAERKSFWRIDPRTGELYGVLPDMSGGGAAETEASLKALQKVVKEYEDLLNRMNLGLTVTGIGTMPIGIVAAYSLILVKLYAMASEALILMDASGMDQDISAALQELACNVYKEILYNSLGRIGTGASAIEGFIAAMGGNFTFFDCSS</sequence>
<keyword evidence="2" id="KW-0472">Membrane</keyword>
<dbReference type="Proteomes" id="UP000266691">
    <property type="component" value="Unassembled WGS sequence"/>
</dbReference>
<gene>
    <name evidence="3" type="ORF">D2V05_01820</name>
</gene>
<accession>A0A3A1NNS7</accession>
<name>A0A3A1NNS7_9FLAO</name>
<organism evidence="3 4">
    <name type="scientific">Flagellimonas pelagia</name>
    <dbReference type="NCBI Taxonomy" id="2306998"/>
    <lineage>
        <taxon>Bacteria</taxon>
        <taxon>Pseudomonadati</taxon>
        <taxon>Bacteroidota</taxon>
        <taxon>Flavobacteriia</taxon>
        <taxon>Flavobacteriales</taxon>
        <taxon>Flavobacteriaceae</taxon>
        <taxon>Flagellimonas</taxon>
    </lineage>
</organism>
<keyword evidence="2" id="KW-1133">Transmembrane helix</keyword>
<proteinExistence type="predicted"/>
<protein>
    <submittedName>
        <fullName evidence="3">Uncharacterized protein</fullName>
    </submittedName>
</protein>
<evidence type="ECO:0000313" key="4">
    <source>
        <dbReference type="Proteomes" id="UP000266691"/>
    </source>
</evidence>